<dbReference type="OrthoDB" id="10579093at2759"/>
<sequence length="674" mass="73665">MSVRCLSHLLALIFLLVIVSSEVGAIPPARDQRQSRPPGDLMSWIMQSLGFAPQSTSPPPYNDLGPPLPPPPQDLVRPSRPPQYFGNDPNELHDPPPPYSPEPLDDHHLRESSPPPRYSRDPPDSQSPSPLPPKRNFEGSSMELVGEDGRDEDGNLLYENLLTGPRRPSSEDHDVESMDDDYLNMDFDESLFEYWPSMEATSSNPEQLYDDAQSPRTVTQGASFGANNAHGSPQDSHYDDVGDGRASEPLYADVGNGLASTQDSEYADADFAGSDWEPYHGAGSSQYPGYDEAVHDELAREPIYHTIDAENDVDTDDEPYANAWDAQDLEEESLYAKVGSGRAANQGSYAGGRHAQASVPKHDYAKGGNAGGSAKDSNGVDGTTARGYSHYADAGNARESVQGDDQAGPSRGYSKEPYHADADNSRRLTQKHESNYADADNSGRWAQENIYADADNPPQHPPHENDHNYAGPPGLAHEHNLVDEDNDDIRLAPETAPAPAREPLYIDMERAVENGYVDADTLGNAADRTENHYVEAGEAPRVAQEDDYVDVEDRDSASQASANRPQEDAYADAAHRGPALEKSSAHRPNDLYSDAGHPKASYLDTAVSQPGAHTYDEPGPSTGSEDHAYEVINHPDDARAVIMPINMEKVIMPINMEKVIMPINMEKTKVRQDH</sequence>
<evidence type="ECO:0000313" key="3">
    <source>
        <dbReference type="EMBL" id="KAF4589536.1"/>
    </source>
</evidence>
<accession>A0A8H4Q838</accession>
<dbReference type="AlphaFoldDB" id="A0A8H4Q838"/>
<dbReference type="Proteomes" id="UP000562929">
    <property type="component" value="Unassembled WGS sequence"/>
</dbReference>
<feature type="region of interest" description="Disordered" evidence="1">
    <location>
        <begin position="533"/>
        <end position="598"/>
    </location>
</feature>
<dbReference type="EMBL" id="JAACLJ010000003">
    <property type="protein sequence ID" value="KAF4589536.1"/>
    <property type="molecule type" value="Genomic_DNA"/>
</dbReference>
<feature type="region of interest" description="Disordered" evidence="1">
    <location>
        <begin position="50"/>
        <end position="178"/>
    </location>
</feature>
<evidence type="ECO:0000256" key="2">
    <source>
        <dbReference type="SAM" id="SignalP"/>
    </source>
</evidence>
<name>A0A8H4Q838_9HYPO</name>
<feature type="region of interest" description="Disordered" evidence="1">
    <location>
        <begin position="609"/>
        <end position="628"/>
    </location>
</feature>
<protein>
    <submittedName>
        <fullName evidence="3">Uncharacterized protein</fullName>
    </submittedName>
</protein>
<feature type="chain" id="PRO_5034178230" evidence="2">
    <location>
        <begin position="26"/>
        <end position="674"/>
    </location>
</feature>
<organism evidence="3 4">
    <name type="scientific">Ophiocordyceps camponoti-floridani</name>
    <dbReference type="NCBI Taxonomy" id="2030778"/>
    <lineage>
        <taxon>Eukaryota</taxon>
        <taxon>Fungi</taxon>
        <taxon>Dikarya</taxon>
        <taxon>Ascomycota</taxon>
        <taxon>Pezizomycotina</taxon>
        <taxon>Sordariomycetes</taxon>
        <taxon>Hypocreomycetidae</taxon>
        <taxon>Hypocreales</taxon>
        <taxon>Ophiocordycipitaceae</taxon>
        <taxon>Ophiocordyceps</taxon>
    </lineage>
</organism>
<gene>
    <name evidence="3" type="ORF">GQ602_003425</name>
</gene>
<comment type="caution">
    <text evidence="3">The sequence shown here is derived from an EMBL/GenBank/DDBJ whole genome shotgun (WGS) entry which is preliminary data.</text>
</comment>
<feature type="compositionally biased region" description="Basic and acidic residues" evidence="1">
    <location>
        <begin position="413"/>
        <end position="435"/>
    </location>
</feature>
<keyword evidence="4" id="KW-1185">Reference proteome</keyword>
<feature type="compositionally biased region" description="Basic and acidic residues" evidence="1">
    <location>
        <begin position="236"/>
        <end position="246"/>
    </location>
</feature>
<feature type="compositionally biased region" description="Polar residues" evidence="1">
    <location>
        <begin position="214"/>
        <end position="235"/>
    </location>
</feature>
<feature type="region of interest" description="Disordered" evidence="1">
    <location>
        <begin position="301"/>
        <end position="480"/>
    </location>
</feature>
<feature type="signal peptide" evidence="2">
    <location>
        <begin position="1"/>
        <end position="25"/>
    </location>
</feature>
<feature type="compositionally biased region" description="Basic and acidic residues" evidence="1">
    <location>
        <begin position="573"/>
        <end position="589"/>
    </location>
</feature>
<feature type="region of interest" description="Disordered" evidence="1">
    <location>
        <begin position="198"/>
        <end position="257"/>
    </location>
</feature>
<feature type="compositionally biased region" description="Acidic residues" evidence="1">
    <location>
        <begin position="309"/>
        <end position="319"/>
    </location>
</feature>
<keyword evidence="2" id="KW-0732">Signal</keyword>
<proteinExistence type="predicted"/>
<evidence type="ECO:0000313" key="4">
    <source>
        <dbReference type="Proteomes" id="UP000562929"/>
    </source>
</evidence>
<feature type="compositionally biased region" description="Pro residues" evidence="1">
    <location>
        <begin position="56"/>
        <end position="73"/>
    </location>
</feature>
<evidence type="ECO:0000256" key="1">
    <source>
        <dbReference type="SAM" id="MobiDB-lite"/>
    </source>
</evidence>
<reference evidence="3 4" key="1">
    <citation type="journal article" date="2020" name="G3 (Bethesda)">
        <title>Genetic Underpinnings of Host Manipulation by Ophiocordyceps as Revealed by Comparative Transcriptomics.</title>
        <authorList>
            <person name="Will I."/>
            <person name="Das B."/>
            <person name="Trinh T."/>
            <person name="Brachmann A."/>
            <person name="Ohm R.A."/>
            <person name="de Bekker C."/>
        </authorList>
    </citation>
    <scope>NUCLEOTIDE SEQUENCE [LARGE SCALE GENOMIC DNA]</scope>
    <source>
        <strain evidence="3 4">EC05</strain>
    </source>
</reference>